<evidence type="ECO:0000259" key="8">
    <source>
        <dbReference type="Pfam" id="PF02770"/>
    </source>
</evidence>
<feature type="domain" description="Acyl-CoA dehydrogenase/oxidase C-terminal" evidence="7">
    <location>
        <begin position="228"/>
        <end position="377"/>
    </location>
</feature>
<dbReference type="GO" id="GO:0005886">
    <property type="term" value="C:plasma membrane"/>
    <property type="evidence" value="ECO:0007669"/>
    <property type="project" value="TreeGrafter"/>
</dbReference>
<dbReference type="Pfam" id="PF02770">
    <property type="entry name" value="Acyl-CoA_dh_M"/>
    <property type="match status" value="1"/>
</dbReference>
<dbReference type="Gene3D" id="1.20.140.10">
    <property type="entry name" value="Butyryl-CoA Dehydrogenase, subunit A, domain 3"/>
    <property type="match status" value="1"/>
</dbReference>
<evidence type="ECO:0000256" key="3">
    <source>
        <dbReference type="ARBA" id="ARBA00022630"/>
    </source>
</evidence>
<keyword evidence="3 6" id="KW-0285">Flavoprotein</keyword>
<proteinExistence type="inferred from homology"/>
<accession>A0A365H2X3</accession>
<evidence type="ECO:0000256" key="1">
    <source>
        <dbReference type="ARBA" id="ARBA00001974"/>
    </source>
</evidence>
<feature type="domain" description="Acyl-CoA dehydrogenase/oxidase N-terminal" evidence="9">
    <location>
        <begin position="6"/>
        <end position="119"/>
    </location>
</feature>
<dbReference type="PANTHER" id="PTHR43292">
    <property type="entry name" value="ACYL-COA DEHYDROGENASE"/>
    <property type="match status" value="1"/>
</dbReference>
<comment type="caution">
    <text evidence="10">The sequence shown here is derived from an EMBL/GenBank/DDBJ whole genome shotgun (WGS) entry which is preliminary data.</text>
</comment>
<protein>
    <submittedName>
        <fullName evidence="10">Acyl-CoA dehydrogenase</fullName>
    </submittedName>
</protein>
<comment type="similarity">
    <text evidence="2 6">Belongs to the acyl-CoA dehydrogenase family.</text>
</comment>
<evidence type="ECO:0000256" key="2">
    <source>
        <dbReference type="ARBA" id="ARBA00009347"/>
    </source>
</evidence>
<dbReference type="GO" id="GO:0016627">
    <property type="term" value="F:oxidoreductase activity, acting on the CH-CH group of donors"/>
    <property type="evidence" value="ECO:0007669"/>
    <property type="project" value="InterPro"/>
</dbReference>
<dbReference type="Pfam" id="PF00441">
    <property type="entry name" value="Acyl-CoA_dh_1"/>
    <property type="match status" value="1"/>
</dbReference>
<dbReference type="EMBL" id="QLYX01000009">
    <property type="protein sequence ID" value="RAY13378.1"/>
    <property type="molecule type" value="Genomic_DNA"/>
</dbReference>
<dbReference type="RefSeq" id="WP_111869502.1">
    <property type="nucleotide sequence ID" value="NZ_QLYX01000009.1"/>
</dbReference>
<dbReference type="Pfam" id="PF02771">
    <property type="entry name" value="Acyl-CoA_dh_N"/>
    <property type="match status" value="1"/>
</dbReference>
<name>A0A365H2X3_9ACTN</name>
<dbReference type="InterPro" id="IPR013786">
    <property type="entry name" value="AcylCoA_DH/ox_N"/>
</dbReference>
<evidence type="ECO:0000256" key="4">
    <source>
        <dbReference type="ARBA" id="ARBA00022827"/>
    </source>
</evidence>
<keyword evidence="5 6" id="KW-0560">Oxidoreductase</keyword>
<dbReference type="PANTHER" id="PTHR43292:SF3">
    <property type="entry name" value="ACYL-COA DEHYDROGENASE FADE29"/>
    <property type="match status" value="1"/>
</dbReference>
<evidence type="ECO:0000256" key="6">
    <source>
        <dbReference type="RuleBase" id="RU362125"/>
    </source>
</evidence>
<reference evidence="10 11" key="1">
    <citation type="submission" date="2018-06" db="EMBL/GenBank/DDBJ databases">
        <title>Actinomadura craniellae sp. nov. isolated from marine sponge Craniella sp.</title>
        <authorList>
            <person name="Li L."/>
            <person name="Xu Q.H."/>
            <person name="Lin H.W."/>
            <person name="Lu Y.H."/>
        </authorList>
    </citation>
    <scope>NUCLEOTIDE SEQUENCE [LARGE SCALE GENOMIC DNA]</scope>
    <source>
        <strain evidence="10 11">LHW63021</strain>
    </source>
</reference>
<evidence type="ECO:0000313" key="11">
    <source>
        <dbReference type="Proteomes" id="UP000251891"/>
    </source>
</evidence>
<dbReference type="SUPFAM" id="SSF47203">
    <property type="entry name" value="Acyl-CoA dehydrogenase C-terminal domain-like"/>
    <property type="match status" value="1"/>
</dbReference>
<dbReference type="AlphaFoldDB" id="A0A365H2X3"/>
<keyword evidence="4 6" id="KW-0274">FAD</keyword>
<dbReference type="InterPro" id="IPR009100">
    <property type="entry name" value="AcylCoA_DH/oxidase_NM_dom_sf"/>
</dbReference>
<dbReference type="InterPro" id="IPR046373">
    <property type="entry name" value="Acyl-CoA_Oxase/DH_mid-dom_sf"/>
</dbReference>
<evidence type="ECO:0000259" key="7">
    <source>
        <dbReference type="Pfam" id="PF00441"/>
    </source>
</evidence>
<evidence type="ECO:0000259" key="9">
    <source>
        <dbReference type="Pfam" id="PF02771"/>
    </source>
</evidence>
<dbReference type="GO" id="GO:0050660">
    <property type="term" value="F:flavin adenine dinucleotide binding"/>
    <property type="evidence" value="ECO:0007669"/>
    <property type="project" value="InterPro"/>
</dbReference>
<dbReference type="Gene3D" id="2.40.110.10">
    <property type="entry name" value="Butyryl-CoA Dehydrogenase, subunit A, domain 2"/>
    <property type="match status" value="1"/>
</dbReference>
<dbReference type="OrthoDB" id="3778631at2"/>
<feature type="domain" description="Acyl-CoA oxidase/dehydrogenase middle" evidence="8">
    <location>
        <begin position="123"/>
        <end position="210"/>
    </location>
</feature>
<gene>
    <name evidence="10" type="ORF">DPM19_20105</name>
</gene>
<dbReference type="InterPro" id="IPR006091">
    <property type="entry name" value="Acyl-CoA_Oxase/DH_mid-dom"/>
</dbReference>
<evidence type="ECO:0000313" key="10">
    <source>
        <dbReference type="EMBL" id="RAY13378.1"/>
    </source>
</evidence>
<dbReference type="InterPro" id="IPR037069">
    <property type="entry name" value="AcylCoA_DH/ox_N_sf"/>
</dbReference>
<sequence length="387" mass="41876">MDLRETAEQRRLREELRAYFARLLPEHERRRVGEAGVGGPGFRDVVRRFGADGWLGIGWPVEYGGQGRSIADQYIFFDEVQRAGLPFPFVTVNTVGPTLMKYGSPEQKRHFLPGILSGDIVFAIGYTEPGAGTDLASLTTRAVRDGDGFVVDGSKIFTSGANTADHIWLACRTDPDAARHRGISILIVPTDAPGFSWSPIQTVGGMAVTATYYDGVRVPAGNLVGDLNGGWGLITTQLNHERIGLAALGGRMIRLWEDVLEWARDNGAIELPWVRRDLARCHARLEAMRLMNWKMTCAVEAGTLSGADAGAAKAYGTETHIDVQRTLTGVLGAAGRIRPESPGAVLAGQIEQLSRQGIVNTFGGGVNEVLRDMVATQGLGLPRSRRA</sequence>
<keyword evidence="11" id="KW-1185">Reference proteome</keyword>
<organism evidence="10 11">
    <name type="scientific">Actinomadura craniellae</name>
    <dbReference type="NCBI Taxonomy" id="2231787"/>
    <lineage>
        <taxon>Bacteria</taxon>
        <taxon>Bacillati</taxon>
        <taxon>Actinomycetota</taxon>
        <taxon>Actinomycetes</taxon>
        <taxon>Streptosporangiales</taxon>
        <taxon>Thermomonosporaceae</taxon>
        <taxon>Actinomadura</taxon>
    </lineage>
</organism>
<dbReference type="Proteomes" id="UP000251891">
    <property type="component" value="Unassembled WGS sequence"/>
</dbReference>
<comment type="cofactor">
    <cofactor evidence="1 6">
        <name>FAD</name>
        <dbReference type="ChEBI" id="CHEBI:57692"/>
    </cofactor>
</comment>
<dbReference type="InterPro" id="IPR052161">
    <property type="entry name" value="Mycobact_Acyl-CoA_DH"/>
</dbReference>
<dbReference type="SUPFAM" id="SSF56645">
    <property type="entry name" value="Acyl-CoA dehydrogenase NM domain-like"/>
    <property type="match status" value="1"/>
</dbReference>
<dbReference type="Gene3D" id="1.10.540.10">
    <property type="entry name" value="Acyl-CoA dehydrogenase/oxidase, N-terminal domain"/>
    <property type="match status" value="1"/>
</dbReference>
<dbReference type="InterPro" id="IPR009075">
    <property type="entry name" value="AcylCo_DH/oxidase_C"/>
</dbReference>
<evidence type="ECO:0000256" key="5">
    <source>
        <dbReference type="ARBA" id="ARBA00023002"/>
    </source>
</evidence>
<dbReference type="InterPro" id="IPR036250">
    <property type="entry name" value="AcylCo_DH-like_C"/>
</dbReference>